<sequence>MKLVFPVHNFNLIYCIMKNLILNLLIFSAISCKSQTIFPIYQIGSADKRNNFYYKDTENFQDQYVGEWLFNDGTTYLKVKFIKKPRFMETRRGATFYRDFLIGEYEYKVNDITVVNTLNNIDVNHSDIHMYNMYSLMRYKINQFPECVGCDVTKRLVMVFQELTSRNPDWAAGAHFIIRRVMEGGVEKLKVQFIMKDSASGIPAGLGDEYKGFSLPFGEYTLTRV</sequence>
<dbReference type="PATRIC" id="fig|1341181.4.peg.1589"/>
<comment type="caution">
    <text evidence="3">The sequence shown here is derived from an EMBL/GenBank/DDBJ whole genome shotgun (WGS) entry which is preliminary data.</text>
</comment>
<dbReference type="EMBL" id="AVGG01000007">
    <property type="protein sequence ID" value="ESU28266.1"/>
    <property type="molecule type" value="Genomic_DNA"/>
</dbReference>
<keyword evidence="4" id="KW-1185">Reference proteome</keyword>
<dbReference type="AlphaFoldDB" id="V6SNT9"/>
<keyword evidence="1" id="KW-0472">Membrane</keyword>
<dbReference type="InterPro" id="IPR046551">
    <property type="entry name" value="DUF6705"/>
</dbReference>
<dbReference type="Proteomes" id="UP000018004">
    <property type="component" value="Unassembled WGS sequence"/>
</dbReference>
<gene>
    <name evidence="3" type="ORF">FLJC2902T_16140</name>
</gene>
<dbReference type="Pfam" id="PF20448">
    <property type="entry name" value="DUF6705"/>
    <property type="match status" value="1"/>
</dbReference>
<protein>
    <recommendedName>
        <fullName evidence="2">DUF6705 domain-containing protein</fullName>
    </recommendedName>
</protein>
<keyword evidence="1" id="KW-1133">Transmembrane helix</keyword>
<proteinExistence type="predicted"/>
<evidence type="ECO:0000313" key="3">
    <source>
        <dbReference type="EMBL" id="ESU28266.1"/>
    </source>
</evidence>
<dbReference type="eggNOG" id="ENOG5033G9W">
    <property type="taxonomic scope" value="Bacteria"/>
</dbReference>
<dbReference type="STRING" id="1341181.FLJC2902T_16140"/>
<feature type="transmembrane region" description="Helical" evidence="1">
    <location>
        <begin position="12"/>
        <end position="30"/>
    </location>
</feature>
<reference evidence="3 4" key="1">
    <citation type="submission" date="2013-08" db="EMBL/GenBank/DDBJ databases">
        <title>Flavobacterium limnosediminis JC2902 genome sequencing.</title>
        <authorList>
            <person name="Lee K."/>
            <person name="Yi H."/>
            <person name="Park S."/>
            <person name="Chun J."/>
        </authorList>
    </citation>
    <scope>NUCLEOTIDE SEQUENCE [LARGE SCALE GENOMIC DNA]</scope>
    <source>
        <strain evidence="3 4">JC2902</strain>
    </source>
</reference>
<evidence type="ECO:0000256" key="1">
    <source>
        <dbReference type="SAM" id="Phobius"/>
    </source>
</evidence>
<organism evidence="3 4">
    <name type="scientific">Flavobacterium limnosediminis JC2902</name>
    <dbReference type="NCBI Taxonomy" id="1341181"/>
    <lineage>
        <taxon>Bacteria</taxon>
        <taxon>Pseudomonadati</taxon>
        <taxon>Bacteroidota</taxon>
        <taxon>Flavobacteriia</taxon>
        <taxon>Flavobacteriales</taxon>
        <taxon>Flavobacteriaceae</taxon>
        <taxon>Flavobacterium</taxon>
    </lineage>
</organism>
<name>V6SNT9_9FLAO</name>
<accession>V6SNT9</accession>
<dbReference type="PROSITE" id="PS51257">
    <property type="entry name" value="PROKAR_LIPOPROTEIN"/>
    <property type="match status" value="1"/>
</dbReference>
<keyword evidence="1" id="KW-0812">Transmembrane</keyword>
<evidence type="ECO:0000313" key="4">
    <source>
        <dbReference type="Proteomes" id="UP000018004"/>
    </source>
</evidence>
<evidence type="ECO:0000259" key="2">
    <source>
        <dbReference type="Pfam" id="PF20448"/>
    </source>
</evidence>
<feature type="domain" description="DUF6705" evidence="2">
    <location>
        <begin position="17"/>
        <end position="224"/>
    </location>
</feature>